<dbReference type="AlphaFoldDB" id="A0A0H3K2V7"/>
<dbReference type="EC" id="2.7.7.41" evidence="6 16"/>
<evidence type="ECO:0000256" key="6">
    <source>
        <dbReference type="ARBA" id="ARBA00012487"/>
    </source>
</evidence>
<keyword evidence="8 16" id="KW-0808">Transferase</keyword>
<comment type="similarity">
    <text evidence="5 16">Belongs to the CDS family.</text>
</comment>
<evidence type="ECO:0000256" key="16">
    <source>
        <dbReference type="RuleBase" id="RU003938"/>
    </source>
</evidence>
<dbReference type="PANTHER" id="PTHR47101">
    <property type="entry name" value="PHOSPHATIDATE CYTIDYLYLTRANSFERASE 5, CHLOROPLASTIC"/>
    <property type="match status" value="1"/>
</dbReference>
<dbReference type="GeneID" id="72429214"/>
<reference evidence="18 19" key="1">
    <citation type="journal article" date="2007" name="Photosyn. Res.">
        <title>Complete nucleotide sequence of the freshwater unicellular cyanobacterium Synechococcus elongatus PCC 6301 chromosome: gene content and organization.</title>
        <authorList>
            <person name="Sugita C."/>
            <person name="Ogata K."/>
            <person name="Shikata M."/>
            <person name="Jikuya H."/>
            <person name="Takano J."/>
            <person name="Furumichi M."/>
            <person name="Kanehisa M."/>
            <person name="Omata T."/>
            <person name="Sugiura M."/>
            <person name="Sugita M."/>
        </authorList>
    </citation>
    <scope>NUCLEOTIDE SEQUENCE [LARGE SCALE GENOMIC DNA]</scope>
    <source>
        <strain evidence="19">ATCC 27144 / PCC 6301 / SAUG 1402/1</strain>
    </source>
</reference>
<protein>
    <recommendedName>
        <fullName evidence="6 16">Phosphatidate cytidylyltransferase</fullName>
        <ecNumber evidence="6 16">2.7.7.41</ecNumber>
    </recommendedName>
</protein>
<evidence type="ECO:0000256" key="8">
    <source>
        <dbReference type="ARBA" id="ARBA00022679"/>
    </source>
</evidence>
<gene>
    <name evidence="18" type="primary">cdsA</name>
    <name evidence="18" type="ordered locus">syc1121_d</name>
</gene>
<evidence type="ECO:0000256" key="9">
    <source>
        <dbReference type="ARBA" id="ARBA00022692"/>
    </source>
</evidence>
<evidence type="ECO:0000256" key="14">
    <source>
        <dbReference type="ARBA" id="ARBA00023209"/>
    </source>
</evidence>
<evidence type="ECO:0000256" key="15">
    <source>
        <dbReference type="ARBA" id="ARBA00023264"/>
    </source>
</evidence>
<keyword evidence="15" id="KW-1208">Phospholipid metabolism</keyword>
<organism evidence="18 19">
    <name type="scientific">Synechococcus sp. (strain ATCC 27144 / PCC 6301 / SAUG 1402/1)</name>
    <name type="common">Anacystis nidulans</name>
    <dbReference type="NCBI Taxonomy" id="269084"/>
    <lineage>
        <taxon>Bacteria</taxon>
        <taxon>Bacillati</taxon>
        <taxon>Cyanobacteriota</taxon>
        <taxon>Cyanophyceae</taxon>
        <taxon>Synechococcales</taxon>
        <taxon>Synechococcaceae</taxon>
        <taxon>Synechococcus</taxon>
    </lineage>
</organism>
<keyword evidence="7" id="KW-0444">Lipid biosynthesis</keyword>
<evidence type="ECO:0000313" key="19">
    <source>
        <dbReference type="Proteomes" id="UP000001175"/>
    </source>
</evidence>
<name>A0A0H3K2V7_SYNP6</name>
<comment type="pathway">
    <text evidence="4">Lipid metabolism.</text>
</comment>
<dbReference type="GO" id="GO:0016024">
    <property type="term" value="P:CDP-diacylglycerol biosynthetic process"/>
    <property type="evidence" value="ECO:0007669"/>
    <property type="project" value="UniProtKB-UniPathway"/>
</dbReference>
<evidence type="ECO:0000256" key="10">
    <source>
        <dbReference type="ARBA" id="ARBA00022695"/>
    </source>
</evidence>
<dbReference type="RefSeq" id="WP_011243433.1">
    <property type="nucleotide sequence ID" value="NC_006576.1"/>
</dbReference>
<evidence type="ECO:0000256" key="5">
    <source>
        <dbReference type="ARBA" id="ARBA00010185"/>
    </source>
</evidence>
<feature type="transmembrane region" description="Helical" evidence="17">
    <location>
        <begin position="269"/>
        <end position="287"/>
    </location>
</feature>
<dbReference type="GO" id="GO:0016020">
    <property type="term" value="C:membrane"/>
    <property type="evidence" value="ECO:0007669"/>
    <property type="project" value="UniProtKB-SubCell"/>
</dbReference>
<keyword evidence="14" id="KW-0594">Phospholipid biosynthesis</keyword>
<evidence type="ECO:0000256" key="13">
    <source>
        <dbReference type="ARBA" id="ARBA00023136"/>
    </source>
</evidence>
<keyword evidence="10 16" id="KW-0548">Nucleotidyltransferase</keyword>
<dbReference type="KEGG" id="syc:syc1121_d"/>
<evidence type="ECO:0000256" key="11">
    <source>
        <dbReference type="ARBA" id="ARBA00022989"/>
    </source>
</evidence>
<dbReference type="InterPro" id="IPR000374">
    <property type="entry name" value="PC_trans"/>
</dbReference>
<feature type="transmembrane region" description="Helical" evidence="17">
    <location>
        <begin position="100"/>
        <end position="121"/>
    </location>
</feature>
<dbReference type="EMBL" id="AP008231">
    <property type="protein sequence ID" value="BAD79311.1"/>
    <property type="molecule type" value="Genomic_DNA"/>
</dbReference>
<keyword evidence="9 16" id="KW-0812">Transmembrane</keyword>
<sequence>MPWTRILSGTVAIAIALGLLTLGGWYFTCGLGIMVYLGLEEYFQLVRLKGMMPAARTTLVVSQLLLIVANLNPSLTDAILPVTAILICAWLQFKPKPSSIADIAASILGLFYTGYLPSYWVRLRSLGSAASSNLPLGGFWPDRWLPFNQLPPGLALLLLAFLCIWAADIGAYFMGRWWGRTKLTQVSPKKTVEGAISGLLGSMTVATIGAFSLAWPYPLLTGLGLGLIIGGCSLLGDLTESMMKRDAGVKDSGQIIPGHGGILDRTDSYIFTAPMMYYFVTLLLPLLR</sequence>
<dbReference type="Pfam" id="PF01148">
    <property type="entry name" value="CTP_transf_1"/>
    <property type="match status" value="1"/>
</dbReference>
<evidence type="ECO:0000313" key="18">
    <source>
        <dbReference type="EMBL" id="BAD79311.1"/>
    </source>
</evidence>
<keyword evidence="13 17" id="KW-0472">Membrane</keyword>
<feature type="transmembrane region" description="Helical" evidence="17">
    <location>
        <begin position="75"/>
        <end position="93"/>
    </location>
</feature>
<feature type="transmembrane region" description="Helical" evidence="17">
    <location>
        <begin position="195"/>
        <end position="213"/>
    </location>
</feature>
<comment type="catalytic activity">
    <reaction evidence="1 16">
        <text>a 1,2-diacyl-sn-glycero-3-phosphate + CTP + H(+) = a CDP-1,2-diacyl-sn-glycerol + diphosphate</text>
        <dbReference type="Rhea" id="RHEA:16229"/>
        <dbReference type="ChEBI" id="CHEBI:15378"/>
        <dbReference type="ChEBI" id="CHEBI:33019"/>
        <dbReference type="ChEBI" id="CHEBI:37563"/>
        <dbReference type="ChEBI" id="CHEBI:58332"/>
        <dbReference type="ChEBI" id="CHEBI:58608"/>
        <dbReference type="EC" id="2.7.7.41"/>
    </reaction>
</comment>
<evidence type="ECO:0000256" key="1">
    <source>
        <dbReference type="ARBA" id="ARBA00001698"/>
    </source>
</evidence>
<comment type="subcellular location">
    <subcellularLocation>
        <location evidence="2">Membrane</location>
        <topology evidence="2">Multi-pass membrane protein</topology>
    </subcellularLocation>
</comment>
<feature type="transmembrane region" description="Helical" evidence="17">
    <location>
        <begin position="6"/>
        <end position="39"/>
    </location>
</feature>
<evidence type="ECO:0000256" key="7">
    <source>
        <dbReference type="ARBA" id="ARBA00022516"/>
    </source>
</evidence>
<dbReference type="GO" id="GO:0004605">
    <property type="term" value="F:phosphatidate cytidylyltransferase activity"/>
    <property type="evidence" value="ECO:0007669"/>
    <property type="project" value="UniProtKB-EC"/>
</dbReference>
<proteinExistence type="inferred from homology"/>
<accession>A0A0H3K2V7</accession>
<feature type="transmembrane region" description="Helical" evidence="17">
    <location>
        <begin position="154"/>
        <end position="174"/>
    </location>
</feature>
<evidence type="ECO:0000256" key="3">
    <source>
        <dbReference type="ARBA" id="ARBA00005119"/>
    </source>
</evidence>
<evidence type="ECO:0000256" key="4">
    <source>
        <dbReference type="ARBA" id="ARBA00005189"/>
    </source>
</evidence>
<comment type="pathway">
    <text evidence="3 16">Phospholipid metabolism; CDP-diacylglycerol biosynthesis; CDP-diacylglycerol from sn-glycerol 3-phosphate: step 3/3.</text>
</comment>
<keyword evidence="12" id="KW-0443">Lipid metabolism</keyword>
<dbReference type="PANTHER" id="PTHR47101:SF1">
    <property type="entry name" value="PHOSPHATIDATE CYTIDYLYLTRANSFERASE 4, CHLOROPLASTIC"/>
    <property type="match status" value="1"/>
</dbReference>
<evidence type="ECO:0000256" key="17">
    <source>
        <dbReference type="SAM" id="Phobius"/>
    </source>
</evidence>
<evidence type="ECO:0000256" key="2">
    <source>
        <dbReference type="ARBA" id="ARBA00004141"/>
    </source>
</evidence>
<dbReference type="Proteomes" id="UP000001175">
    <property type="component" value="Chromosome"/>
</dbReference>
<dbReference type="UniPathway" id="UPA00557">
    <property type="reaction ID" value="UER00614"/>
</dbReference>
<evidence type="ECO:0000256" key="12">
    <source>
        <dbReference type="ARBA" id="ARBA00023098"/>
    </source>
</evidence>
<dbReference type="eggNOG" id="COG4589">
    <property type="taxonomic scope" value="Bacteria"/>
</dbReference>
<dbReference type="PROSITE" id="PS01315">
    <property type="entry name" value="CDS"/>
    <property type="match status" value="1"/>
</dbReference>
<keyword evidence="11 17" id="KW-1133">Transmembrane helix</keyword>